<protein>
    <submittedName>
        <fullName evidence="1">Uncharacterized protein</fullName>
    </submittedName>
</protein>
<organism evidence="1 2">
    <name type="scientific">Nitrospira defluvii</name>
    <dbReference type="NCBI Taxonomy" id="330214"/>
    <lineage>
        <taxon>Bacteria</taxon>
        <taxon>Pseudomonadati</taxon>
        <taxon>Nitrospirota</taxon>
        <taxon>Nitrospiria</taxon>
        <taxon>Nitrospirales</taxon>
        <taxon>Nitrospiraceae</taxon>
        <taxon>Nitrospira</taxon>
    </lineage>
</organism>
<sequence>MIAVCLYGTLSAFGSEGLGVQVPPGAPNSTDIFLSSSHLHSLLVSSVHPLLLLTGHASALLVTLRTIVAQNA</sequence>
<evidence type="ECO:0000313" key="2">
    <source>
        <dbReference type="Proteomes" id="UP000001660"/>
    </source>
</evidence>
<evidence type="ECO:0000313" key="1">
    <source>
        <dbReference type="EMBL" id="CBK40234.1"/>
    </source>
</evidence>
<dbReference type="EMBL" id="FP929003">
    <property type="protein sequence ID" value="CBK40234.1"/>
    <property type="molecule type" value="Genomic_DNA"/>
</dbReference>
<dbReference type="KEGG" id="nde:NIDE0459"/>
<dbReference type="AlphaFoldDB" id="D8PAH5"/>
<name>D8PAH5_9BACT</name>
<gene>
    <name evidence="1" type="ORF">NIDE0459</name>
</gene>
<dbReference type="HOGENOM" id="CLU_2714894_0_0_0"/>
<dbReference type="STRING" id="330214.NIDE0459"/>
<reference evidence="1 2" key="1">
    <citation type="journal article" date="2010" name="Proc. Natl. Acad. Sci. U.S.A.">
        <title>A Nitrospira metagenome illuminates the physiology and evolution of globally important nitrite-oxidizing bacteria.</title>
        <authorList>
            <person name="Lucker S."/>
            <person name="Wagner M."/>
            <person name="Maixner F."/>
            <person name="Pelletier E."/>
            <person name="Koch H."/>
            <person name="Vacherie B."/>
            <person name="Rattei T."/>
            <person name="Sinninghe Damste J."/>
            <person name="Spieck E."/>
            <person name="Le Paslier D."/>
            <person name="Daims H."/>
        </authorList>
    </citation>
    <scope>NUCLEOTIDE SEQUENCE [LARGE SCALE GENOMIC DNA]</scope>
</reference>
<proteinExistence type="predicted"/>
<dbReference type="Proteomes" id="UP000001660">
    <property type="component" value="Chromosome"/>
</dbReference>
<keyword evidence="2" id="KW-1185">Reference proteome</keyword>
<accession>D8PAH5</accession>